<gene>
    <name evidence="8" type="ORF">CPATCC_002950</name>
</gene>
<evidence type="ECO:0000256" key="4">
    <source>
        <dbReference type="ARBA" id="ARBA00023002"/>
    </source>
</evidence>
<dbReference type="Pfam" id="PF04777">
    <property type="entry name" value="Evr1_Alr"/>
    <property type="match status" value="1"/>
</dbReference>
<dbReference type="AlphaFoldDB" id="A0A7S7LG22"/>
<evidence type="ECO:0000256" key="3">
    <source>
        <dbReference type="ARBA" id="ARBA00022827"/>
    </source>
</evidence>
<dbReference type="SUPFAM" id="SSF69000">
    <property type="entry name" value="FAD-dependent thiol oxidase"/>
    <property type="match status" value="1"/>
</dbReference>
<accession>A0A7S7LG22</accession>
<evidence type="ECO:0000256" key="6">
    <source>
        <dbReference type="RuleBase" id="RU371123"/>
    </source>
</evidence>
<feature type="domain" description="ERV/ALR sulfhydryl oxidase" evidence="7">
    <location>
        <begin position="36"/>
        <end position="138"/>
    </location>
</feature>
<keyword evidence="4 6" id="KW-0560">Oxidoreductase</keyword>
<organism evidence="8 9">
    <name type="scientific">Cryptosporidium parvum</name>
    <dbReference type="NCBI Taxonomy" id="5807"/>
    <lineage>
        <taxon>Eukaryota</taxon>
        <taxon>Sar</taxon>
        <taxon>Alveolata</taxon>
        <taxon>Apicomplexa</taxon>
        <taxon>Conoidasida</taxon>
        <taxon>Coccidia</taxon>
        <taxon>Eucoccidiorida</taxon>
        <taxon>Eimeriorina</taxon>
        <taxon>Cryptosporidiidae</taxon>
        <taxon>Cryptosporidium</taxon>
    </lineage>
</organism>
<evidence type="ECO:0000313" key="8">
    <source>
        <dbReference type="EMBL" id="QOY41273.1"/>
    </source>
</evidence>
<keyword evidence="5" id="KW-1015">Disulfide bond</keyword>
<dbReference type="Gene3D" id="1.20.120.310">
    <property type="entry name" value="ERV/ALR sulfhydryl oxidase domain"/>
    <property type="match status" value="1"/>
</dbReference>
<name>A0A7S7LG22_CRYPV</name>
<proteinExistence type="predicted"/>
<dbReference type="PROSITE" id="PS51324">
    <property type="entry name" value="ERV_ALR"/>
    <property type="match status" value="1"/>
</dbReference>
<dbReference type="PANTHER" id="PTHR12645:SF0">
    <property type="entry name" value="FAD-LINKED SULFHYDRYL OXIDASE ALR"/>
    <property type="match status" value="1"/>
</dbReference>
<dbReference type="InterPro" id="IPR017905">
    <property type="entry name" value="ERV/ALR_sulphydryl_oxidase"/>
</dbReference>
<dbReference type="Proteomes" id="UP000593906">
    <property type="component" value="Chromosome 6"/>
</dbReference>
<dbReference type="GO" id="GO:0050660">
    <property type="term" value="F:flavin adenine dinucleotide binding"/>
    <property type="evidence" value="ECO:0007669"/>
    <property type="project" value="TreeGrafter"/>
</dbReference>
<dbReference type="PANTHER" id="PTHR12645">
    <property type="entry name" value="ALR/ERV"/>
    <property type="match status" value="1"/>
</dbReference>
<comment type="catalytic activity">
    <reaction evidence="6">
        <text>2 R'C(R)SH + O2 = R'C(R)S-S(R)CR' + H2O2</text>
        <dbReference type="Rhea" id="RHEA:17357"/>
        <dbReference type="ChEBI" id="CHEBI:15379"/>
        <dbReference type="ChEBI" id="CHEBI:16240"/>
        <dbReference type="ChEBI" id="CHEBI:16520"/>
        <dbReference type="ChEBI" id="CHEBI:17412"/>
        <dbReference type="EC" id="1.8.3.2"/>
    </reaction>
</comment>
<reference evidence="8 9" key="1">
    <citation type="submission" date="2019-09" db="EMBL/GenBank/DDBJ databases">
        <title>Consistent, comparative and evidence-based genome assembly and annotation for Cryptosporidium parvum, C. hominis and C. tyzzeri.</title>
        <authorList>
            <person name="Baptista R.P."/>
            <person name="Li Y."/>
            <person name="Sateriale A."/>
            <person name="Ansell B."/>
            <person name="Jex A."/>
            <person name="Sanders M."/>
            <person name="Brooks K."/>
            <person name="Tracey A."/>
            <person name="Berriman M."/>
            <person name="Striepen B."/>
            <person name="Cotton J.A."/>
            <person name="Kissinger J.C."/>
        </authorList>
    </citation>
    <scope>NUCLEOTIDE SEQUENCE [LARGE SCALE GENOMIC DNA]</scope>
    <source>
        <strain evidence="8 9">IOWA-ATCC</strain>
    </source>
</reference>
<evidence type="ECO:0000259" key="7">
    <source>
        <dbReference type="PROSITE" id="PS51324"/>
    </source>
</evidence>
<keyword evidence="2 6" id="KW-0285">Flavoprotein</keyword>
<evidence type="ECO:0000256" key="2">
    <source>
        <dbReference type="ARBA" id="ARBA00022630"/>
    </source>
</evidence>
<evidence type="ECO:0000313" key="9">
    <source>
        <dbReference type="Proteomes" id="UP000593906"/>
    </source>
</evidence>
<dbReference type="GO" id="GO:0005739">
    <property type="term" value="C:mitochondrion"/>
    <property type="evidence" value="ECO:0007669"/>
    <property type="project" value="TreeGrafter"/>
</dbReference>
<keyword evidence="3 6" id="KW-0274">FAD</keyword>
<dbReference type="VEuPathDB" id="CryptoDB:CPATCC_0015470"/>
<dbReference type="InterPro" id="IPR039799">
    <property type="entry name" value="ALR/ERV"/>
</dbReference>
<comment type="cofactor">
    <cofactor evidence="1 6">
        <name>FAD</name>
        <dbReference type="ChEBI" id="CHEBI:57692"/>
    </cofactor>
</comment>
<sequence length="140" mass="16700">MFLFGKKLDKQCVEESCNDEFIDVRNKAELKGRNGKPPNLREIGAATWLYLHNMANKYPENPSNHDKQRYQNWIYDFSNLYPCKVCRDGMKKILEESPPTLNDRKDFVIWLCEFHNKVNREIGAKTYKCNYQDLLKRFNN</sequence>
<evidence type="ECO:0000256" key="1">
    <source>
        <dbReference type="ARBA" id="ARBA00001974"/>
    </source>
</evidence>
<dbReference type="EC" id="1.8.3.2" evidence="6"/>
<dbReference type="GO" id="GO:0016971">
    <property type="term" value="F:flavin-dependent sulfhydryl oxidase activity"/>
    <property type="evidence" value="ECO:0007669"/>
    <property type="project" value="InterPro"/>
</dbReference>
<evidence type="ECO:0000256" key="5">
    <source>
        <dbReference type="ARBA" id="ARBA00023157"/>
    </source>
</evidence>
<protein>
    <recommendedName>
        <fullName evidence="6">Sulfhydryl oxidase</fullName>
        <ecNumber evidence="6">1.8.3.2</ecNumber>
    </recommendedName>
</protein>
<dbReference type="EMBL" id="CP044417">
    <property type="protein sequence ID" value="QOY41273.1"/>
    <property type="molecule type" value="Genomic_DNA"/>
</dbReference>
<dbReference type="InterPro" id="IPR036774">
    <property type="entry name" value="ERV/ALR_sulphydryl_oxid_sf"/>
</dbReference>